<keyword evidence="3 7" id="KW-0999">Mitochondrion inner membrane</keyword>
<evidence type="ECO:0000256" key="3">
    <source>
        <dbReference type="ARBA" id="ARBA00022792"/>
    </source>
</evidence>
<dbReference type="AlphaFoldDB" id="A0A091REC1"/>
<evidence type="ECO:0000256" key="4">
    <source>
        <dbReference type="ARBA" id="ARBA00022989"/>
    </source>
</evidence>
<comment type="subunit">
    <text evidence="7">Component of the mitochondrial contact site and cristae organizing system (MICOS) complex.</text>
</comment>
<feature type="compositionally biased region" description="Basic and acidic residues" evidence="9">
    <location>
        <begin position="162"/>
        <end position="179"/>
    </location>
</feature>
<evidence type="ECO:0000256" key="2">
    <source>
        <dbReference type="ARBA" id="ARBA00022692"/>
    </source>
</evidence>
<dbReference type="InterPro" id="IPR019133">
    <property type="entry name" value="MIC60"/>
</dbReference>
<name>A0A091REC1_9AVES</name>
<feature type="coiled-coil region" evidence="8">
    <location>
        <begin position="260"/>
        <end position="294"/>
    </location>
</feature>
<feature type="non-terminal residue" evidence="10">
    <location>
        <position position="730"/>
    </location>
</feature>
<dbReference type="PANTHER" id="PTHR15415:SF7">
    <property type="entry name" value="MICOS COMPLEX SUBUNIT MIC60"/>
    <property type="match status" value="1"/>
</dbReference>
<gene>
    <name evidence="10" type="ORF">N332_14978</name>
</gene>
<evidence type="ECO:0000256" key="6">
    <source>
        <dbReference type="ARBA" id="ARBA00023136"/>
    </source>
</evidence>
<feature type="region of interest" description="Disordered" evidence="9">
    <location>
        <begin position="115"/>
        <end position="137"/>
    </location>
</feature>
<keyword evidence="5 7" id="KW-0496">Mitochondrion</keyword>
<dbReference type="EMBL" id="KK815916">
    <property type="protein sequence ID" value="KFQ38218.1"/>
    <property type="molecule type" value="Genomic_DNA"/>
</dbReference>
<dbReference type="Proteomes" id="UP000053369">
    <property type="component" value="Unassembled WGS sequence"/>
</dbReference>
<keyword evidence="2 7" id="KW-0812">Transmembrane</keyword>
<accession>A0A091REC1</accession>
<dbReference type="GO" id="GO:0061617">
    <property type="term" value="C:MICOS complex"/>
    <property type="evidence" value="ECO:0007669"/>
    <property type="project" value="TreeGrafter"/>
</dbReference>
<evidence type="ECO:0000256" key="7">
    <source>
        <dbReference type="RuleBase" id="RU363000"/>
    </source>
</evidence>
<organism evidence="10 11">
    <name type="scientific">Mesitornis unicolor</name>
    <name type="common">brown roatelo</name>
    <dbReference type="NCBI Taxonomy" id="54374"/>
    <lineage>
        <taxon>Eukaryota</taxon>
        <taxon>Metazoa</taxon>
        <taxon>Chordata</taxon>
        <taxon>Craniata</taxon>
        <taxon>Vertebrata</taxon>
        <taxon>Euteleostomi</taxon>
        <taxon>Archelosauria</taxon>
        <taxon>Archosauria</taxon>
        <taxon>Dinosauria</taxon>
        <taxon>Saurischia</taxon>
        <taxon>Theropoda</taxon>
        <taxon>Coelurosauria</taxon>
        <taxon>Aves</taxon>
        <taxon>Neognathae</taxon>
        <taxon>Neoaves</taxon>
        <taxon>Columbimorphae</taxon>
        <taxon>Mesitornithiformes</taxon>
        <taxon>Mesitornithidae</taxon>
        <taxon>Mesitornis</taxon>
    </lineage>
</organism>
<comment type="similarity">
    <text evidence="1 7">Belongs to the MICOS complex subunit Mic60 family.</text>
</comment>
<feature type="non-terminal residue" evidence="10">
    <location>
        <position position="1"/>
    </location>
</feature>
<protein>
    <recommendedName>
        <fullName evidence="7">MICOS complex subunit MIC60</fullName>
    </recommendedName>
    <alternativeName>
        <fullName evidence="7">Mitofilin</fullName>
    </alternativeName>
</protein>
<feature type="compositionally biased region" description="Polar residues" evidence="9">
    <location>
        <begin position="117"/>
        <end position="127"/>
    </location>
</feature>
<dbReference type="PANTHER" id="PTHR15415">
    <property type="entry name" value="MITOFILIN"/>
    <property type="match status" value="1"/>
</dbReference>
<evidence type="ECO:0000256" key="9">
    <source>
        <dbReference type="SAM" id="MobiDB-lite"/>
    </source>
</evidence>
<proteinExistence type="inferred from homology"/>
<dbReference type="GO" id="GO:0042407">
    <property type="term" value="P:cristae formation"/>
    <property type="evidence" value="ECO:0007669"/>
    <property type="project" value="TreeGrafter"/>
</dbReference>
<feature type="region of interest" description="Disordered" evidence="9">
    <location>
        <begin position="160"/>
        <end position="179"/>
    </location>
</feature>
<comment type="function">
    <text evidence="7">Component of the MICOS complex, a large protein complex of the mitochondrial inner membrane that plays crucial roles in the maintenance of crista junctions, inner membrane architecture, and formation of contact sites to the outer membrane.</text>
</comment>
<evidence type="ECO:0000256" key="1">
    <source>
        <dbReference type="ARBA" id="ARBA00010877"/>
    </source>
</evidence>
<reference evidence="10 11" key="1">
    <citation type="submission" date="2014-04" db="EMBL/GenBank/DDBJ databases">
        <title>Genome evolution of avian class.</title>
        <authorList>
            <person name="Zhang G."/>
            <person name="Li C."/>
        </authorList>
    </citation>
    <scope>NUCLEOTIDE SEQUENCE [LARGE SCALE GENOMIC DNA]</scope>
    <source>
        <strain evidence="10">BGI_N332</strain>
    </source>
</reference>
<evidence type="ECO:0000256" key="5">
    <source>
        <dbReference type="ARBA" id="ARBA00023128"/>
    </source>
</evidence>
<keyword evidence="8" id="KW-0175">Coiled coil</keyword>
<keyword evidence="4" id="KW-1133">Transmembrane helix</keyword>
<sequence>SGLLHPLQHCRCGRASLRPSQLYRGYATPSGESGVSAGKIIGAGVLFVGGGVGGTVLYASYDSQFRESVEKAIPYSDKLFEMALGPAPYTAPMPKKPIQQGPLKISSVAEVMKESKQPITKSQTSKTEAVAPSEEKEGKAAAQIISATGVAMSVPAPGIQTEEGKEHEGSHALKERSPEEVAARLAQQDKEEQEKISALAATLEEALSATARVTLQAITAQESAVQAVNAHSQILKEAMDNSEAAGEKKSSQWRTLENALKDRRRAVDEAADALLKAKEELEKMKGVIENAKKSQIAGAKSHIIAAEENLHHMIVDLDNVVKKVQAAQSEAKIVAQYHELVATAREEFQRELDSITPDVKPGWKGLTGQLSMDDLNSLIAHAHRRIDQLNRDLAEQRVREQQHIETALEKQKLEDKKAFEAAVAKALEHHKSEIELEQEKKVEEVREVMENEMRTQLRRQAAAHTDHLRDVLKIQEQELKVEFEQNLSEKLSEQEMQFRRLTQEQLDNFTLDINTAYARLKGIEQAVESHAVAEEEARKAHQLWLSVEALKYCMKTASGDSPTEPLESAVKAIKASCSDNAFTEALTAALPQESLTRGVYSEEALRARFYTVQKLAKRVAMIDETRNSLYQYFLSYLQSLLMFHPQQLKPPTELNPDDLDTFKLLSYAAYCIEHGDLELAAKFVNQLRGESRRVAHDWLTEARMTLETKQIVDILTAYASAVGLGTTQVQ</sequence>
<dbReference type="Pfam" id="PF09731">
    <property type="entry name" value="Mitofilin"/>
    <property type="match status" value="1"/>
</dbReference>
<comment type="subcellular location">
    <subcellularLocation>
        <location evidence="7">Mitochondrion inner membrane</location>
        <topology evidence="7">Single-pass membrane protein</topology>
    </subcellularLocation>
</comment>
<keyword evidence="6" id="KW-0472">Membrane</keyword>
<evidence type="ECO:0000256" key="8">
    <source>
        <dbReference type="SAM" id="Coils"/>
    </source>
</evidence>
<evidence type="ECO:0000313" key="11">
    <source>
        <dbReference type="Proteomes" id="UP000053369"/>
    </source>
</evidence>
<keyword evidence="11" id="KW-1185">Reference proteome</keyword>
<feature type="coiled-coil region" evidence="8">
    <location>
        <begin position="474"/>
        <end position="504"/>
    </location>
</feature>
<evidence type="ECO:0000313" key="10">
    <source>
        <dbReference type="EMBL" id="KFQ38218.1"/>
    </source>
</evidence>
<feature type="coiled-coil region" evidence="8">
    <location>
        <begin position="372"/>
        <end position="399"/>
    </location>
</feature>